<dbReference type="Proteomes" id="UP000323824">
    <property type="component" value="Chromosome"/>
</dbReference>
<dbReference type="InterPro" id="IPR003761">
    <property type="entry name" value="Exonuc_VII_S"/>
</dbReference>
<dbReference type="GO" id="GO:0009318">
    <property type="term" value="C:exodeoxyribonuclease VII complex"/>
    <property type="evidence" value="ECO:0007669"/>
    <property type="project" value="UniProtKB-UniRule"/>
</dbReference>
<dbReference type="Pfam" id="PF02609">
    <property type="entry name" value="Exonuc_VII_S"/>
    <property type="match status" value="1"/>
</dbReference>
<dbReference type="EMBL" id="CP035807">
    <property type="protein sequence ID" value="QEN03243.1"/>
    <property type="molecule type" value="Genomic_DNA"/>
</dbReference>
<comment type="subunit">
    <text evidence="6">Heterooligomer composed of large and small subunits.</text>
</comment>
<keyword evidence="5 6" id="KW-0269">Exonuclease</keyword>
<comment type="subcellular location">
    <subcellularLocation>
        <location evidence="6">Cytoplasm</location>
    </subcellularLocation>
</comment>
<comment type="similarity">
    <text evidence="1 6">Belongs to the XseB family.</text>
</comment>
<keyword evidence="3 6" id="KW-0540">Nuclease</keyword>
<dbReference type="HAMAP" id="MF_00337">
    <property type="entry name" value="Exonuc_7_S"/>
    <property type="match status" value="1"/>
</dbReference>
<comment type="function">
    <text evidence="6">Bidirectionally degrades single-stranded DNA into large acid-insoluble oligonucleotides, which are then degraded further into small acid-soluble oligonucleotides.</text>
</comment>
<reference evidence="7 8" key="2">
    <citation type="submission" date="2019-09" db="EMBL/GenBank/DDBJ databases">
        <title>Complete Genome Sequence and Methylome Analysis of free living Spirochaetas.</title>
        <authorList>
            <person name="Leshcheva N."/>
            <person name="Mikheeva N."/>
        </authorList>
    </citation>
    <scope>NUCLEOTIDE SEQUENCE [LARGE SCALE GENOMIC DNA]</scope>
    <source>
        <strain evidence="7 8">P</strain>
    </source>
</reference>
<sequence length="68" mass="8079">MKFEEKLNRLEEISKIMREESLGLDESIQSYEEGMKIALELEKELTIFEKRVQILTETPEGDQIEDFK</sequence>
<accession>A0A5C1Q5B0</accession>
<gene>
    <name evidence="6 7" type="primary">xseB</name>
    <name evidence="7" type="ORF">EW093_00495</name>
</gene>
<comment type="catalytic activity">
    <reaction evidence="6">
        <text>Exonucleolytic cleavage in either 5'- to 3'- or 3'- to 5'-direction to yield nucleoside 5'-phosphates.</text>
        <dbReference type="EC" id="3.1.11.6"/>
    </reaction>
</comment>
<dbReference type="EC" id="3.1.11.6" evidence="6"/>
<evidence type="ECO:0000256" key="1">
    <source>
        <dbReference type="ARBA" id="ARBA00009998"/>
    </source>
</evidence>
<dbReference type="OrthoDB" id="5591562at2"/>
<dbReference type="AlphaFoldDB" id="A0A5C1Q5B0"/>
<dbReference type="GO" id="GO:0008855">
    <property type="term" value="F:exodeoxyribonuclease VII activity"/>
    <property type="evidence" value="ECO:0007669"/>
    <property type="project" value="UniProtKB-UniRule"/>
</dbReference>
<proteinExistence type="inferred from homology"/>
<dbReference type="GO" id="GO:0005737">
    <property type="term" value="C:cytoplasm"/>
    <property type="evidence" value="ECO:0007669"/>
    <property type="project" value="UniProtKB-SubCell"/>
</dbReference>
<evidence type="ECO:0000256" key="5">
    <source>
        <dbReference type="ARBA" id="ARBA00022839"/>
    </source>
</evidence>
<evidence type="ECO:0000256" key="6">
    <source>
        <dbReference type="HAMAP-Rule" id="MF_00337"/>
    </source>
</evidence>
<keyword evidence="4 6" id="KW-0378">Hydrolase</keyword>
<keyword evidence="8" id="KW-1185">Reference proteome</keyword>
<dbReference type="KEGG" id="sper:EW093_00495"/>
<evidence type="ECO:0000313" key="8">
    <source>
        <dbReference type="Proteomes" id="UP000323824"/>
    </source>
</evidence>
<reference evidence="7 8" key="1">
    <citation type="submission" date="2019-02" db="EMBL/GenBank/DDBJ databases">
        <authorList>
            <person name="Fomenkov A."/>
            <person name="Dubinina G."/>
            <person name="Grabovich M."/>
            <person name="Vincze T."/>
            <person name="Roberts R.J."/>
        </authorList>
    </citation>
    <scope>NUCLEOTIDE SEQUENCE [LARGE SCALE GENOMIC DNA]</scope>
    <source>
        <strain evidence="7 8">P</strain>
    </source>
</reference>
<dbReference type="NCBIfam" id="TIGR01280">
    <property type="entry name" value="xseB"/>
    <property type="match status" value="1"/>
</dbReference>
<keyword evidence="2 6" id="KW-0963">Cytoplasm</keyword>
<dbReference type="InterPro" id="IPR037004">
    <property type="entry name" value="Exonuc_VII_ssu_sf"/>
</dbReference>
<evidence type="ECO:0000256" key="4">
    <source>
        <dbReference type="ARBA" id="ARBA00022801"/>
    </source>
</evidence>
<evidence type="ECO:0000313" key="7">
    <source>
        <dbReference type="EMBL" id="QEN03243.1"/>
    </source>
</evidence>
<dbReference type="RefSeq" id="WP_149566503.1">
    <property type="nucleotide sequence ID" value="NZ_CP035807.1"/>
</dbReference>
<evidence type="ECO:0000256" key="3">
    <source>
        <dbReference type="ARBA" id="ARBA00022722"/>
    </source>
</evidence>
<evidence type="ECO:0000256" key="2">
    <source>
        <dbReference type="ARBA" id="ARBA00022490"/>
    </source>
</evidence>
<protein>
    <recommendedName>
        <fullName evidence="6">Exodeoxyribonuclease 7 small subunit</fullName>
        <ecNumber evidence="6">3.1.11.6</ecNumber>
    </recommendedName>
    <alternativeName>
        <fullName evidence="6">Exodeoxyribonuclease VII small subunit</fullName>
        <shortName evidence="6">Exonuclease VII small subunit</shortName>
    </alternativeName>
</protein>
<name>A0A5C1Q5B0_9SPIO</name>
<dbReference type="SUPFAM" id="SSF116842">
    <property type="entry name" value="XseB-like"/>
    <property type="match status" value="1"/>
</dbReference>
<organism evidence="7 8">
    <name type="scientific">Thiospirochaeta perfilievii</name>
    <dbReference type="NCBI Taxonomy" id="252967"/>
    <lineage>
        <taxon>Bacteria</taxon>
        <taxon>Pseudomonadati</taxon>
        <taxon>Spirochaetota</taxon>
        <taxon>Spirochaetia</taxon>
        <taxon>Spirochaetales</taxon>
        <taxon>Spirochaetaceae</taxon>
        <taxon>Thiospirochaeta</taxon>
    </lineage>
</organism>
<dbReference type="Gene3D" id="1.10.287.1040">
    <property type="entry name" value="Exonuclease VII, small subunit"/>
    <property type="match status" value="1"/>
</dbReference>
<dbReference type="GO" id="GO:0006308">
    <property type="term" value="P:DNA catabolic process"/>
    <property type="evidence" value="ECO:0007669"/>
    <property type="project" value="UniProtKB-UniRule"/>
</dbReference>